<comment type="similarity">
    <text evidence="2 6">Belongs to the TRAFAC class TrmE-Era-EngA-EngB-Septin-like GTPase superfamily. TrmE GTPase family.</text>
</comment>
<keyword evidence="9" id="KW-1185">Reference proteome</keyword>
<evidence type="ECO:0000256" key="6">
    <source>
        <dbReference type="RuleBase" id="RU003313"/>
    </source>
</evidence>
<proteinExistence type="inferred from homology"/>
<evidence type="ECO:0000256" key="5">
    <source>
        <dbReference type="ARBA" id="ARBA00023134"/>
    </source>
</evidence>
<dbReference type="Gene3D" id="1.20.120.430">
    <property type="entry name" value="tRNA modification GTPase MnmE domain 2"/>
    <property type="match status" value="1"/>
</dbReference>
<protein>
    <recommendedName>
        <fullName evidence="7">TrmE-type G domain-containing protein</fullName>
    </recommendedName>
</protein>
<feature type="domain" description="TrmE-type G" evidence="7">
    <location>
        <begin position="229"/>
        <end position="403"/>
    </location>
</feature>
<dbReference type="Pfam" id="PF12631">
    <property type="entry name" value="MnmE_helical"/>
    <property type="match status" value="1"/>
</dbReference>
<gene>
    <name evidence="8" type="ORF">PVAND_002290</name>
</gene>
<evidence type="ECO:0000259" key="7">
    <source>
        <dbReference type="PROSITE" id="PS51709"/>
    </source>
</evidence>
<dbReference type="GO" id="GO:0005525">
    <property type="term" value="F:GTP binding"/>
    <property type="evidence" value="ECO:0007669"/>
    <property type="project" value="UniProtKB-KW"/>
</dbReference>
<comment type="caution">
    <text evidence="8">The sequence shown here is derived from an EMBL/GenBank/DDBJ whole genome shotgun (WGS) entry which is preliminary data.</text>
</comment>
<dbReference type="InterPro" id="IPR006073">
    <property type="entry name" value="GTP-bd"/>
</dbReference>
<dbReference type="Gene3D" id="3.30.1360.120">
    <property type="entry name" value="Probable tRNA modification gtpase trme, domain 1"/>
    <property type="match status" value="1"/>
</dbReference>
<dbReference type="NCBIfam" id="NF003661">
    <property type="entry name" value="PRK05291.1-3"/>
    <property type="match status" value="1"/>
</dbReference>
<accession>A0A9J6BQZ8</accession>
<dbReference type="CDD" id="cd14858">
    <property type="entry name" value="TrmE_N"/>
    <property type="match status" value="1"/>
</dbReference>
<dbReference type="GO" id="GO:0003924">
    <property type="term" value="F:GTPase activity"/>
    <property type="evidence" value="ECO:0007669"/>
    <property type="project" value="InterPro"/>
</dbReference>
<dbReference type="AlphaFoldDB" id="A0A9J6BQZ8"/>
<dbReference type="InterPro" id="IPR018948">
    <property type="entry name" value="GTP-bd_TrmE_N"/>
</dbReference>
<dbReference type="InterPro" id="IPR025867">
    <property type="entry name" value="MnmE_helical"/>
</dbReference>
<dbReference type="SUPFAM" id="SSF52540">
    <property type="entry name" value="P-loop containing nucleoside triphosphate hydrolases"/>
    <property type="match status" value="1"/>
</dbReference>
<dbReference type="InterPro" id="IPR005225">
    <property type="entry name" value="Small_GTP-bd"/>
</dbReference>
<evidence type="ECO:0000313" key="8">
    <source>
        <dbReference type="EMBL" id="KAG5672136.1"/>
    </source>
</evidence>
<dbReference type="Pfam" id="PF01926">
    <property type="entry name" value="MMR_HSR1"/>
    <property type="match status" value="1"/>
</dbReference>
<dbReference type="CDD" id="cd04164">
    <property type="entry name" value="trmE"/>
    <property type="match status" value="1"/>
</dbReference>
<keyword evidence="3 6" id="KW-0819">tRNA processing</keyword>
<dbReference type="HAMAP" id="MF_00379">
    <property type="entry name" value="GTPase_MnmE"/>
    <property type="match status" value="1"/>
</dbReference>
<dbReference type="GO" id="GO:0005739">
    <property type="term" value="C:mitochondrion"/>
    <property type="evidence" value="ECO:0007669"/>
    <property type="project" value="UniProtKB-SubCell"/>
</dbReference>
<dbReference type="PROSITE" id="PS51709">
    <property type="entry name" value="G_TRME"/>
    <property type="match status" value="1"/>
</dbReference>
<keyword evidence="5 6" id="KW-0342">GTP-binding</keyword>
<dbReference type="PANTHER" id="PTHR42714:SF2">
    <property type="entry name" value="TRNA MODIFICATION GTPASE GTPBP3, MITOCHONDRIAL"/>
    <property type="match status" value="1"/>
</dbReference>
<organism evidence="8 9">
    <name type="scientific">Polypedilum vanderplanki</name>
    <name type="common">Sleeping chironomid midge</name>
    <dbReference type="NCBI Taxonomy" id="319348"/>
    <lineage>
        <taxon>Eukaryota</taxon>
        <taxon>Metazoa</taxon>
        <taxon>Ecdysozoa</taxon>
        <taxon>Arthropoda</taxon>
        <taxon>Hexapoda</taxon>
        <taxon>Insecta</taxon>
        <taxon>Pterygota</taxon>
        <taxon>Neoptera</taxon>
        <taxon>Endopterygota</taxon>
        <taxon>Diptera</taxon>
        <taxon>Nematocera</taxon>
        <taxon>Chironomoidea</taxon>
        <taxon>Chironomidae</taxon>
        <taxon>Chironominae</taxon>
        <taxon>Polypedilum</taxon>
        <taxon>Polypedilum</taxon>
    </lineage>
</organism>
<dbReference type="OrthoDB" id="188276at2759"/>
<dbReference type="EMBL" id="JADBJN010000003">
    <property type="protein sequence ID" value="KAG5672136.1"/>
    <property type="molecule type" value="Genomic_DNA"/>
</dbReference>
<name>A0A9J6BQZ8_POLVA</name>
<evidence type="ECO:0000313" key="9">
    <source>
        <dbReference type="Proteomes" id="UP001107558"/>
    </source>
</evidence>
<dbReference type="InterPro" id="IPR031168">
    <property type="entry name" value="G_TrmE"/>
</dbReference>
<dbReference type="SUPFAM" id="SSF116878">
    <property type="entry name" value="TrmE connector domain"/>
    <property type="match status" value="1"/>
</dbReference>
<reference evidence="8" key="1">
    <citation type="submission" date="2021-03" db="EMBL/GenBank/DDBJ databases">
        <title>Chromosome level genome of the anhydrobiotic midge Polypedilum vanderplanki.</title>
        <authorList>
            <person name="Yoshida Y."/>
            <person name="Kikawada T."/>
            <person name="Gusev O."/>
        </authorList>
    </citation>
    <scope>NUCLEOTIDE SEQUENCE</scope>
    <source>
        <strain evidence="8">NIAS01</strain>
        <tissue evidence="8">Whole body or cell culture</tissue>
    </source>
</reference>
<dbReference type="GO" id="GO:0030488">
    <property type="term" value="P:tRNA methylation"/>
    <property type="evidence" value="ECO:0007669"/>
    <property type="project" value="TreeGrafter"/>
</dbReference>
<dbReference type="FunFam" id="3.30.1360.120:FF:000007">
    <property type="entry name" value="tRNA modification GTPase GTPBP3, mitochondrial"/>
    <property type="match status" value="1"/>
</dbReference>
<comment type="subcellular location">
    <subcellularLocation>
        <location evidence="1">Mitochondrion</location>
    </subcellularLocation>
</comment>
<dbReference type="Gene3D" id="3.40.50.300">
    <property type="entry name" value="P-loop containing nucleotide triphosphate hydrolases"/>
    <property type="match status" value="1"/>
</dbReference>
<dbReference type="InterPro" id="IPR027417">
    <property type="entry name" value="P-loop_NTPase"/>
</dbReference>
<dbReference type="GO" id="GO:0002098">
    <property type="term" value="P:tRNA wobble uridine modification"/>
    <property type="evidence" value="ECO:0007669"/>
    <property type="project" value="TreeGrafter"/>
</dbReference>
<evidence type="ECO:0000256" key="4">
    <source>
        <dbReference type="ARBA" id="ARBA00022741"/>
    </source>
</evidence>
<dbReference type="PANTHER" id="PTHR42714">
    <property type="entry name" value="TRNA MODIFICATION GTPASE GTPBP3"/>
    <property type="match status" value="1"/>
</dbReference>
<dbReference type="Pfam" id="PF10396">
    <property type="entry name" value="TrmE_N"/>
    <property type="match status" value="1"/>
</dbReference>
<sequence>MIIKRLIGLRYISNYTIFNKSSGHGKSGIAVIRVSGSKTKEALRALTGTDNYKPRYATLKQIKDPITKELIDNGICIYFEGQKSFTGEDSCEFQVHGGPSIVSALLRALGKIEGMRLSYAGEFAKRAFLNGKINLLEAEALADLIHAETDMQRKQALIQADGHLSKLYQKWRTKFIRNIAHVEAYVDFSEDDNIESDILISVKKELQELEEEIHSHLSDGRKGERLRDGVRLAIVGSPNVGKSSLMNLLVRRDISIVTDIEGTTRDVIESTFDLNGYPVIISDTAGLRESSDIVESEGIRRAKNCASRADLIILLIDGSKMEKDLCGKSINFEQYRTTYLNQLGLTDEIINFKRLMTVVNKIDLMSEKGRREIEESSSDVLGISCSQNIKVSSLVDEITNHLVELCGSPSTECPYLSQERHRFYLQECLKHLTAFLIEFDPKKEQDLSILVQNVRNCVRSIGKITGEVRTDEILDVIFKDFCIGK</sequence>
<dbReference type="NCBIfam" id="TIGR00231">
    <property type="entry name" value="small_GTP"/>
    <property type="match status" value="1"/>
</dbReference>
<dbReference type="InterPro" id="IPR027368">
    <property type="entry name" value="MnmE_dom2"/>
</dbReference>
<dbReference type="InterPro" id="IPR027266">
    <property type="entry name" value="TrmE/GcvT-like"/>
</dbReference>
<dbReference type="NCBIfam" id="TIGR00450">
    <property type="entry name" value="mnmE_trmE_thdF"/>
    <property type="match status" value="1"/>
</dbReference>
<evidence type="ECO:0000256" key="3">
    <source>
        <dbReference type="ARBA" id="ARBA00022694"/>
    </source>
</evidence>
<keyword evidence="4 6" id="KW-0547">Nucleotide-binding</keyword>
<dbReference type="InterPro" id="IPR004520">
    <property type="entry name" value="GTPase_MnmE"/>
</dbReference>
<evidence type="ECO:0000256" key="2">
    <source>
        <dbReference type="ARBA" id="ARBA00011043"/>
    </source>
</evidence>
<dbReference type="Proteomes" id="UP001107558">
    <property type="component" value="Chromosome 3"/>
</dbReference>
<evidence type="ECO:0000256" key="1">
    <source>
        <dbReference type="ARBA" id="ARBA00004173"/>
    </source>
</evidence>